<evidence type="ECO:0000256" key="1">
    <source>
        <dbReference type="SAM" id="MobiDB-lite"/>
    </source>
</evidence>
<evidence type="ECO:0008006" key="4">
    <source>
        <dbReference type="Google" id="ProtNLM"/>
    </source>
</evidence>
<comment type="caution">
    <text evidence="2">The sequence shown here is derived from an EMBL/GenBank/DDBJ whole genome shotgun (WGS) entry which is preliminary data.</text>
</comment>
<dbReference type="Proteomes" id="UP001230145">
    <property type="component" value="Unassembled WGS sequence"/>
</dbReference>
<accession>A0ABT9PLI7</accession>
<protein>
    <recommendedName>
        <fullName evidence="4">PIN domain-containing protein</fullName>
    </recommendedName>
</protein>
<evidence type="ECO:0000313" key="3">
    <source>
        <dbReference type="Proteomes" id="UP001230145"/>
    </source>
</evidence>
<feature type="region of interest" description="Disordered" evidence="1">
    <location>
        <begin position="1"/>
        <end position="27"/>
    </location>
</feature>
<dbReference type="EMBL" id="JAUSQL010000001">
    <property type="protein sequence ID" value="MDP9832995.1"/>
    <property type="molecule type" value="Genomic_DNA"/>
</dbReference>
<gene>
    <name evidence="2" type="ORF">J2S45_001674</name>
</gene>
<reference evidence="2 3" key="1">
    <citation type="submission" date="2023-07" db="EMBL/GenBank/DDBJ databases">
        <title>Sequencing the genomes of 1000 actinobacteria strains.</title>
        <authorList>
            <person name="Klenk H.-P."/>
        </authorList>
    </citation>
    <scope>NUCLEOTIDE SEQUENCE [LARGE SCALE GENOMIC DNA]</scope>
    <source>
        <strain evidence="2 3">DSM 19515</strain>
    </source>
</reference>
<proteinExistence type="predicted"/>
<evidence type="ECO:0000313" key="2">
    <source>
        <dbReference type="EMBL" id="MDP9832995.1"/>
    </source>
</evidence>
<sequence length="190" mass="21184">MEESLSDLTPPDVGEDEPLEETLSSSDVEQRIREAAQEFDLHAFIEGIRTARVTVIIYSRGDLANKHSKITGRIAEATLRGDRIKVRELSERADKIREEFLASGLEITLEERSRDWQKRKVKELRDAGITTQAEVGAHLIAAQVVEPAVLTGDADFFLLMADKIPAQYKRVVGAWNQLNGADEQAGLPVF</sequence>
<organism evidence="2 3">
    <name type="scientific">Trueperella abortisuis</name>
    <dbReference type="NCBI Taxonomy" id="445930"/>
    <lineage>
        <taxon>Bacteria</taxon>
        <taxon>Bacillati</taxon>
        <taxon>Actinomycetota</taxon>
        <taxon>Actinomycetes</taxon>
        <taxon>Actinomycetales</taxon>
        <taxon>Actinomycetaceae</taxon>
        <taxon>Trueperella</taxon>
    </lineage>
</organism>
<keyword evidence="3" id="KW-1185">Reference proteome</keyword>
<dbReference type="RefSeq" id="WP_296931902.1">
    <property type="nucleotide sequence ID" value="NZ_JAUSQL010000001.1"/>
</dbReference>
<name>A0ABT9PLI7_9ACTO</name>